<proteinExistence type="predicted"/>
<dbReference type="EMBL" id="MN740916">
    <property type="protein sequence ID" value="QHU17538.1"/>
    <property type="molecule type" value="Genomic_DNA"/>
</dbReference>
<protein>
    <recommendedName>
        <fullName evidence="3">Zeta toxin domain-containing protein</fullName>
    </recommendedName>
</protein>
<organism evidence="2">
    <name type="scientific">viral metagenome</name>
    <dbReference type="NCBI Taxonomy" id="1070528"/>
    <lineage>
        <taxon>unclassified sequences</taxon>
        <taxon>metagenomes</taxon>
        <taxon>organismal metagenomes</taxon>
    </lineage>
</organism>
<dbReference type="AlphaFoldDB" id="A0A6C0KMH4"/>
<evidence type="ECO:0008006" key="3">
    <source>
        <dbReference type="Google" id="ProtNLM"/>
    </source>
</evidence>
<reference evidence="2" key="1">
    <citation type="journal article" date="2020" name="Nature">
        <title>Giant virus diversity and host interactions through global metagenomics.</title>
        <authorList>
            <person name="Schulz F."/>
            <person name="Roux S."/>
            <person name="Paez-Espino D."/>
            <person name="Jungbluth S."/>
            <person name="Walsh D.A."/>
            <person name="Denef V.J."/>
            <person name="McMahon K.D."/>
            <person name="Konstantinidis K.T."/>
            <person name="Eloe-Fadrosh E.A."/>
            <person name="Kyrpides N.C."/>
            <person name="Woyke T."/>
        </authorList>
    </citation>
    <scope>NUCLEOTIDE SEQUENCE</scope>
    <source>
        <strain evidence="2">GVMAG-S-3300012919-55</strain>
    </source>
</reference>
<dbReference type="SUPFAM" id="SSF52540">
    <property type="entry name" value="P-loop containing nucleoside triphosphate hydrolases"/>
    <property type="match status" value="1"/>
</dbReference>
<evidence type="ECO:0000256" key="1">
    <source>
        <dbReference type="SAM" id="MobiDB-lite"/>
    </source>
</evidence>
<evidence type="ECO:0000313" key="2">
    <source>
        <dbReference type="EMBL" id="QHU17538.1"/>
    </source>
</evidence>
<dbReference type="Gene3D" id="3.40.50.300">
    <property type="entry name" value="P-loop containing nucleotide triphosphate hydrolases"/>
    <property type="match status" value="1"/>
</dbReference>
<accession>A0A6C0KMH4</accession>
<sequence length="308" mass="35864">MPPTLIITCGPTASGKSSLPEKVQNLLNIQGGNFESFLIDDLVEQNPYYKKKVIEYIENERQKNGKTKERIVEMFLNPTQQMIQDFNYYYAEARKTTNCETGADLRFDWGKSCDILNDLNLTQAFNSGKNIAFESRGVTWPQWFFDLFQCQLKQHKYTIIVAWTVVDMCELLKRNKTRAETSVSTFLDNPQENTPPRLPDIRPDAYQVDLQKIIDTFKTQVKRQSSCRKDCIRLLVFDNNTRNSVLLYDNQGEVTEKKTKDAAIAAIKKYNVKRRCVGGRHITKRNKRLKKKGTKNKRKTKKNNKKRK</sequence>
<dbReference type="InterPro" id="IPR027417">
    <property type="entry name" value="P-loop_NTPase"/>
</dbReference>
<feature type="region of interest" description="Disordered" evidence="1">
    <location>
        <begin position="279"/>
        <end position="308"/>
    </location>
</feature>
<name>A0A6C0KMH4_9ZZZZ</name>